<keyword evidence="4" id="KW-1185">Reference proteome</keyword>
<dbReference type="Pfam" id="PF01796">
    <property type="entry name" value="OB_ChsH2_C"/>
    <property type="match status" value="1"/>
</dbReference>
<feature type="domain" description="ChsH2 rubredoxin-like zinc ribbon" evidence="2">
    <location>
        <begin position="12"/>
        <end position="40"/>
    </location>
</feature>
<dbReference type="InterPro" id="IPR002878">
    <property type="entry name" value="ChsH2_C"/>
</dbReference>
<dbReference type="STRING" id="647113.Metok_1477"/>
<dbReference type="eggNOG" id="arCOG01285">
    <property type="taxonomic scope" value="Archaea"/>
</dbReference>
<dbReference type="GeneID" id="10773635"/>
<dbReference type="EMBL" id="CP002792">
    <property type="protein sequence ID" value="AEH07440.1"/>
    <property type="molecule type" value="Genomic_DNA"/>
</dbReference>
<dbReference type="KEGG" id="mok:Metok_1477"/>
<dbReference type="Pfam" id="PF12172">
    <property type="entry name" value="zf-ChsH2"/>
    <property type="match status" value="1"/>
</dbReference>
<gene>
    <name evidence="3" type="ordered locus">Metok_1477</name>
</gene>
<evidence type="ECO:0000313" key="3">
    <source>
        <dbReference type="EMBL" id="AEH07440.1"/>
    </source>
</evidence>
<dbReference type="Gene3D" id="6.10.30.10">
    <property type="match status" value="1"/>
</dbReference>
<feature type="domain" description="ChsH2 C-terminal OB-fold" evidence="1">
    <location>
        <begin position="47"/>
        <end position="108"/>
    </location>
</feature>
<dbReference type="InterPro" id="IPR022002">
    <property type="entry name" value="ChsH2_Znr"/>
</dbReference>
<dbReference type="Proteomes" id="UP000009296">
    <property type="component" value="Chromosome"/>
</dbReference>
<reference evidence="3" key="1">
    <citation type="submission" date="2011-05" db="EMBL/GenBank/DDBJ databases">
        <title>Complete sequence of chromosome of Methanothermococcus okinawensis IH1.</title>
        <authorList>
            <consortium name="US DOE Joint Genome Institute"/>
            <person name="Lucas S."/>
            <person name="Han J."/>
            <person name="Lapidus A."/>
            <person name="Cheng J.-F."/>
            <person name="Goodwin L."/>
            <person name="Pitluck S."/>
            <person name="Peters L."/>
            <person name="Mikhailova N."/>
            <person name="Held B."/>
            <person name="Han C."/>
            <person name="Tapia R."/>
            <person name="Land M."/>
            <person name="Hauser L."/>
            <person name="Kyrpides N."/>
            <person name="Ivanova N."/>
            <person name="Pagani I."/>
            <person name="Sieprawska-Lupa M."/>
            <person name="Takai K."/>
            <person name="Miyazaki J."/>
            <person name="Whitman W."/>
            <person name="Woyke T."/>
        </authorList>
    </citation>
    <scope>NUCLEOTIDE SEQUENCE [LARGE SCALE GENOMIC DNA]</scope>
    <source>
        <strain evidence="3">IH1</strain>
    </source>
</reference>
<sequence length="131" mass="15028">MVVRTWRHINERYNLIGTRCKTCGTVYFPSRNVCPKCRRKGELEPYELSGKGKIYTYSIIHTPPKDFEKMAPYVIAVIELDEGPKLTAQVDCDIDKVHIGMPVKVAFRRIKEDGKDGVISYGYKFIPADEL</sequence>
<accession>F8AK71</accession>
<organism evidence="3 4">
    <name type="scientific">Methanothermococcus okinawensis (strain DSM 14208 / JCM 11175 / IH1)</name>
    <dbReference type="NCBI Taxonomy" id="647113"/>
    <lineage>
        <taxon>Archaea</taxon>
        <taxon>Methanobacteriati</taxon>
        <taxon>Methanobacteriota</taxon>
        <taxon>Methanomada group</taxon>
        <taxon>Methanococci</taxon>
        <taxon>Methanococcales</taxon>
        <taxon>Methanococcaceae</taxon>
        <taxon>Methanothermococcus</taxon>
    </lineage>
</organism>
<dbReference type="SUPFAM" id="SSF50249">
    <property type="entry name" value="Nucleic acid-binding proteins"/>
    <property type="match status" value="1"/>
</dbReference>
<protein>
    <recommendedName>
        <fullName evidence="5">DUF35 domain-containing protein</fullName>
    </recommendedName>
</protein>
<dbReference type="OrthoDB" id="9573at2157"/>
<evidence type="ECO:0000259" key="2">
    <source>
        <dbReference type="Pfam" id="PF12172"/>
    </source>
</evidence>
<dbReference type="InterPro" id="IPR012340">
    <property type="entry name" value="NA-bd_OB-fold"/>
</dbReference>
<dbReference type="HOGENOM" id="CLU_119412_2_2_2"/>
<proteinExistence type="predicted"/>
<evidence type="ECO:0000259" key="1">
    <source>
        <dbReference type="Pfam" id="PF01796"/>
    </source>
</evidence>
<evidence type="ECO:0000313" key="4">
    <source>
        <dbReference type="Proteomes" id="UP000009296"/>
    </source>
</evidence>
<dbReference type="RefSeq" id="WP_013867621.1">
    <property type="nucleotide sequence ID" value="NC_015636.1"/>
</dbReference>
<dbReference type="PANTHER" id="PTHR34075:SF5">
    <property type="entry name" value="BLR3430 PROTEIN"/>
    <property type="match status" value="1"/>
</dbReference>
<dbReference type="InterPro" id="IPR052513">
    <property type="entry name" value="Thioester_dehydratase-like"/>
</dbReference>
<evidence type="ECO:0008006" key="5">
    <source>
        <dbReference type="Google" id="ProtNLM"/>
    </source>
</evidence>
<dbReference type="PANTHER" id="PTHR34075">
    <property type="entry name" value="BLR3430 PROTEIN"/>
    <property type="match status" value="1"/>
</dbReference>
<name>F8AK71_METOI</name>
<dbReference type="AlphaFoldDB" id="F8AK71"/>